<reference evidence="2" key="1">
    <citation type="journal article" date="2023" name="Plant J.">
        <title>Genome sequences and population genomics provide insights into the demographic history, inbreeding, and mutation load of two 'living fossil' tree species of Dipteronia.</title>
        <authorList>
            <person name="Feng Y."/>
            <person name="Comes H.P."/>
            <person name="Chen J."/>
            <person name="Zhu S."/>
            <person name="Lu R."/>
            <person name="Zhang X."/>
            <person name="Li P."/>
            <person name="Qiu J."/>
            <person name="Olsen K.M."/>
            <person name="Qiu Y."/>
        </authorList>
    </citation>
    <scope>NUCLEOTIDE SEQUENCE</scope>
    <source>
        <strain evidence="2">KIB01</strain>
    </source>
</reference>
<dbReference type="PANTHER" id="PTHR47074">
    <property type="entry name" value="BNAC02G40300D PROTEIN"/>
    <property type="match status" value="1"/>
</dbReference>
<dbReference type="Gene3D" id="3.30.420.10">
    <property type="entry name" value="Ribonuclease H-like superfamily/Ribonuclease H"/>
    <property type="match status" value="1"/>
</dbReference>
<dbReference type="InterPro" id="IPR012337">
    <property type="entry name" value="RNaseH-like_sf"/>
</dbReference>
<dbReference type="GO" id="GO:0003676">
    <property type="term" value="F:nucleic acid binding"/>
    <property type="evidence" value="ECO:0007669"/>
    <property type="project" value="InterPro"/>
</dbReference>
<name>A0AAD9XC95_9ROSI</name>
<keyword evidence="3" id="KW-1185">Reference proteome</keyword>
<accession>A0AAD9XC95</accession>
<evidence type="ECO:0000313" key="3">
    <source>
        <dbReference type="Proteomes" id="UP001280121"/>
    </source>
</evidence>
<organism evidence="2 3">
    <name type="scientific">Dipteronia dyeriana</name>
    <dbReference type="NCBI Taxonomy" id="168575"/>
    <lineage>
        <taxon>Eukaryota</taxon>
        <taxon>Viridiplantae</taxon>
        <taxon>Streptophyta</taxon>
        <taxon>Embryophyta</taxon>
        <taxon>Tracheophyta</taxon>
        <taxon>Spermatophyta</taxon>
        <taxon>Magnoliopsida</taxon>
        <taxon>eudicotyledons</taxon>
        <taxon>Gunneridae</taxon>
        <taxon>Pentapetalae</taxon>
        <taxon>rosids</taxon>
        <taxon>malvids</taxon>
        <taxon>Sapindales</taxon>
        <taxon>Sapindaceae</taxon>
        <taxon>Hippocastanoideae</taxon>
        <taxon>Acereae</taxon>
        <taxon>Dipteronia</taxon>
    </lineage>
</organism>
<gene>
    <name evidence="2" type="ORF">Ddye_009563</name>
</gene>
<dbReference type="EMBL" id="JANJYI010000003">
    <property type="protein sequence ID" value="KAK2656511.1"/>
    <property type="molecule type" value="Genomic_DNA"/>
</dbReference>
<dbReference type="InterPro" id="IPR002156">
    <property type="entry name" value="RNaseH_domain"/>
</dbReference>
<dbReference type="InterPro" id="IPR044730">
    <property type="entry name" value="RNase_H-like_dom_plant"/>
</dbReference>
<dbReference type="InterPro" id="IPR052929">
    <property type="entry name" value="RNase_H-like_EbsB-rel"/>
</dbReference>
<dbReference type="Pfam" id="PF13456">
    <property type="entry name" value="RVT_3"/>
    <property type="match status" value="1"/>
</dbReference>
<proteinExistence type="predicted"/>
<dbReference type="Proteomes" id="UP001280121">
    <property type="component" value="Unassembled WGS sequence"/>
</dbReference>
<evidence type="ECO:0000259" key="1">
    <source>
        <dbReference type="Pfam" id="PF13456"/>
    </source>
</evidence>
<dbReference type="PANTHER" id="PTHR47074:SF11">
    <property type="entry name" value="REVERSE TRANSCRIPTASE-LIKE PROTEIN"/>
    <property type="match status" value="1"/>
</dbReference>
<evidence type="ECO:0000313" key="2">
    <source>
        <dbReference type="EMBL" id="KAK2656511.1"/>
    </source>
</evidence>
<dbReference type="InterPro" id="IPR036397">
    <property type="entry name" value="RNaseH_sf"/>
</dbReference>
<feature type="non-terminal residue" evidence="2">
    <location>
        <position position="1"/>
    </location>
</feature>
<dbReference type="SUPFAM" id="SSF53098">
    <property type="entry name" value="Ribonuclease H-like"/>
    <property type="match status" value="1"/>
</dbReference>
<dbReference type="AlphaFoldDB" id="A0AAD9XC95"/>
<dbReference type="CDD" id="cd06222">
    <property type="entry name" value="RNase_H_like"/>
    <property type="match status" value="1"/>
</dbReference>
<comment type="caution">
    <text evidence="2">The sequence shown here is derived from an EMBL/GenBank/DDBJ whole genome shotgun (WGS) entry which is preliminary data.</text>
</comment>
<protein>
    <recommendedName>
        <fullName evidence="1">RNase H type-1 domain-containing protein</fullName>
    </recommendedName>
</protein>
<feature type="domain" description="RNase H type-1" evidence="1">
    <location>
        <begin position="144"/>
        <end position="219"/>
    </location>
</feature>
<sequence length="220" mass="24060">IQSPPVLGVEALVRKLTTPSGGWDIPLIRSSFSGEEVEAILSIPLSQQGEDSLLYHYGKDDNYSVRSGYKLGMSLLSIHEPLGLEDSGWWSLIWKLKIRPKAACVLEEFKSVKLNDSSCSASPTVSSNLAVKWMLPLVGFYKVNTDATVIGDQQQIGVGVIIRDANGRIMVSSTHWFATSFSPPVAEMSTILKGLQTVISFGYLPVILESDAKWGMDLIN</sequence>
<dbReference type="GO" id="GO:0004523">
    <property type="term" value="F:RNA-DNA hybrid ribonuclease activity"/>
    <property type="evidence" value="ECO:0007669"/>
    <property type="project" value="InterPro"/>
</dbReference>